<evidence type="ECO:0000313" key="9">
    <source>
        <dbReference type="Proteomes" id="UP001232493"/>
    </source>
</evidence>
<keyword evidence="5" id="KW-0408">Iron</keyword>
<keyword evidence="2" id="KW-0004">4Fe-4S</keyword>
<sequence length="317" mass="37337">MQKNFDVYYDEENLKKILLQRIKDEENNIFPSVILIDTISYCNLKCFMCPHKNMSRKPGIMSWDLYKKIIDEIAIENPKARVWMTFFGEGLMLKDLDERIGYAKRRGLKDVVLNSNGNLLNEKWSERLIKAGLDVMYVGIDAFEEDTYEKIRVKGKLDNVVKGVLKYKELLDKIGTENQKIFVQFVEMPENEKELENFIKFWNSYNIPVKVRPKVSWAGKVEAENLKDYEFRLPCNWAMNTINISDQGKVCMCAVDLNCEVTFGDINKESIKEVWNTTLKDFRLKHLKRRWSELPDLCKNCKDWQSSYASYIEPEVK</sequence>
<evidence type="ECO:0000256" key="1">
    <source>
        <dbReference type="ARBA" id="ARBA00001966"/>
    </source>
</evidence>
<dbReference type="SFLD" id="SFLDG01067">
    <property type="entry name" value="SPASM/twitch_domain_containing"/>
    <property type="match status" value="1"/>
</dbReference>
<dbReference type="InterPro" id="IPR034391">
    <property type="entry name" value="AdoMet-like_SPASM_containing"/>
</dbReference>
<protein>
    <submittedName>
        <fullName evidence="8">Radical SAM protein</fullName>
    </submittedName>
</protein>
<dbReference type="Pfam" id="PF04055">
    <property type="entry name" value="Radical_SAM"/>
    <property type="match status" value="1"/>
</dbReference>
<dbReference type="InterPro" id="IPR050377">
    <property type="entry name" value="Radical_SAM_PqqE_MftC-like"/>
</dbReference>
<dbReference type="Proteomes" id="UP001232493">
    <property type="component" value="Chromosome"/>
</dbReference>
<dbReference type="CDD" id="cd01335">
    <property type="entry name" value="Radical_SAM"/>
    <property type="match status" value="1"/>
</dbReference>
<dbReference type="InterPro" id="IPR007197">
    <property type="entry name" value="rSAM"/>
</dbReference>
<reference evidence="8 9" key="1">
    <citation type="submission" date="2021-02" db="EMBL/GenBank/DDBJ databases">
        <title>Characterization of Marinitoga sp. nov. str. BP5-C20A.</title>
        <authorList>
            <person name="Erauso G."/>
            <person name="Postec A."/>
        </authorList>
    </citation>
    <scope>NUCLEOTIDE SEQUENCE [LARGE SCALE GENOMIC DNA]</scope>
    <source>
        <strain evidence="8 9">BP5-C20A</strain>
    </source>
</reference>
<evidence type="ECO:0000256" key="3">
    <source>
        <dbReference type="ARBA" id="ARBA00022691"/>
    </source>
</evidence>
<comment type="cofactor">
    <cofactor evidence="1">
        <name>[4Fe-4S] cluster</name>
        <dbReference type="ChEBI" id="CHEBI:49883"/>
    </cofactor>
</comment>
<organism evidence="8 9">
    <name type="scientific">Marinitoga aeolica</name>
    <dbReference type="NCBI Taxonomy" id="2809031"/>
    <lineage>
        <taxon>Bacteria</taxon>
        <taxon>Thermotogati</taxon>
        <taxon>Thermotogota</taxon>
        <taxon>Thermotogae</taxon>
        <taxon>Petrotogales</taxon>
        <taxon>Petrotogaceae</taxon>
        <taxon>Marinitoga</taxon>
    </lineage>
</organism>
<dbReference type="EMBL" id="CP069362">
    <property type="protein sequence ID" value="WGS65724.1"/>
    <property type="molecule type" value="Genomic_DNA"/>
</dbReference>
<dbReference type="SUPFAM" id="SSF102114">
    <property type="entry name" value="Radical SAM enzymes"/>
    <property type="match status" value="1"/>
</dbReference>
<accession>A0ABY8PSY8</accession>
<evidence type="ECO:0000259" key="7">
    <source>
        <dbReference type="PROSITE" id="PS51918"/>
    </source>
</evidence>
<dbReference type="SFLD" id="SFLDS00029">
    <property type="entry name" value="Radical_SAM"/>
    <property type="match status" value="1"/>
</dbReference>
<dbReference type="RefSeq" id="WP_281000414.1">
    <property type="nucleotide sequence ID" value="NZ_CP069362.1"/>
</dbReference>
<proteinExistence type="predicted"/>
<evidence type="ECO:0000256" key="5">
    <source>
        <dbReference type="ARBA" id="ARBA00023004"/>
    </source>
</evidence>
<dbReference type="InterPro" id="IPR013785">
    <property type="entry name" value="Aldolase_TIM"/>
</dbReference>
<keyword evidence="3" id="KW-0949">S-adenosyl-L-methionine</keyword>
<dbReference type="CDD" id="cd21109">
    <property type="entry name" value="SPASM"/>
    <property type="match status" value="1"/>
</dbReference>
<keyword evidence="9" id="KW-1185">Reference proteome</keyword>
<feature type="domain" description="Radical SAM core" evidence="7">
    <location>
        <begin position="28"/>
        <end position="245"/>
    </location>
</feature>
<evidence type="ECO:0000313" key="8">
    <source>
        <dbReference type="EMBL" id="WGS65724.1"/>
    </source>
</evidence>
<evidence type="ECO:0000256" key="2">
    <source>
        <dbReference type="ARBA" id="ARBA00022485"/>
    </source>
</evidence>
<dbReference type="Gene3D" id="3.20.20.70">
    <property type="entry name" value="Aldolase class I"/>
    <property type="match status" value="1"/>
</dbReference>
<gene>
    <name evidence="8" type="ORF">JRV97_04000</name>
</gene>
<dbReference type="InterPro" id="IPR058240">
    <property type="entry name" value="rSAM_sf"/>
</dbReference>
<keyword evidence="4" id="KW-0479">Metal-binding</keyword>
<dbReference type="SFLD" id="SFLDG01387">
    <property type="entry name" value="BtrN-like_SPASM_domain_contain"/>
    <property type="match status" value="1"/>
</dbReference>
<dbReference type="Pfam" id="PF13186">
    <property type="entry name" value="SPASM"/>
    <property type="match status" value="1"/>
</dbReference>
<dbReference type="PANTHER" id="PTHR11228:SF34">
    <property type="entry name" value="TUNGSTEN-CONTAINING ALDEHYDE FERREDOXIN OXIDOREDUCTASE COFACTOR MODIFYING PROTEIN"/>
    <property type="match status" value="1"/>
</dbReference>
<dbReference type="InterPro" id="IPR023885">
    <property type="entry name" value="4Fe4S-binding_SPASM_dom"/>
</dbReference>
<keyword evidence="6" id="KW-0411">Iron-sulfur</keyword>
<dbReference type="PROSITE" id="PS51918">
    <property type="entry name" value="RADICAL_SAM"/>
    <property type="match status" value="1"/>
</dbReference>
<evidence type="ECO:0000256" key="6">
    <source>
        <dbReference type="ARBA" id="ARBA00023014"/>
    </source>
</evidence>
<dbReference type="PANTHER" id="PTHR11228">
    <property type="entry name" value="RADICAL SAM DOMAIN PROTEIN"/>
    <property type="match status" value="1"/>
</dbReference>
<name>A0ABY8PSY8_9BACT</name>
<evidence type="ECO:0000256" key="4">
    <source>
        <dbReference type="ARBA" id="ARBA00022723"/>
    </source>
</evidence>